<evidence type="ECO:0000313" key="4">
    <source>
        <dbReference type="EMBL" id="KAJ7394731.1"/>
    </source>
</evidence>
<dbReference type="InterPro" id="IPR014716">
    <property type="entry name" value="Fibrinogen_a/b/g_C_1"/>
</dbReference>
<dbReference type="Gene3D" id="3.90.215.10">
    <property type="entry name" value="Gamma Fibrinogen, chain A, domain 1"/>
    <property type="match status" value="1"/>
</dbReference>
<reference evidence="4" key="1">
    <citation type="submission" date="2023-01" db="EMBL/GenBank/DDBJ databases">
        <title>Genome assembly of the deep-sea coral Lophelia pertusa.</title>
        <authorList>
            <person name="Herrera S."/>
            <person name="Cordes E."/>
        </authorList>
    </citation>
    <scope>NUCLEOTIDE SEQUENCE</scope>
    <source>
        <strain evidence="4">USNM1676648</strain>
        <tissue evidence="4">Polyp</tissue>
    </source>
</reference>
<dbReference type="Proteomes" id="UP001163046">
    <property type="component" value="Unassembled WGS sequence"/>
</dbReference>
<dbReference type="PROSITE" id="PS50948">
    <property type="entry name" value="PAN"/>
    <property type="match status" value="1"/>
</dbReference>
<evidence type="ECO:0008006" key="6">
    <source>
        <dbReference type="Google" id="ProtNLM"/>
    </source>
</evidence>
<name>A0A9X0A791_9CNID</name>
<organism evidence="4 5">
    <name type="scientific">Desmophyllum pertusum</name>
    <dbReference type="NCBI Taxonomy" id="174260"/>
    <lineage>
        <taxon>Eukaryota</taxon>
        <taxon>Metazoa</taxon>
        <taxon>Cnidaria</taxon>
        <taxon>Anthozoa</taxon>
        <taxon>Hexacorallia</taxon>
        <taxon>Scleractinia</taxon>
        <taxon>Caryophylliina</taxon>
        <taxon>Caryophylliidae</taxon>
        <taxon>Desmophyllum</taxon>
    </lineage>
</organism>
<gene>
    <name evidence="4" type="ORF">OS493_000557</name>
</gene>
<dbReference type="Pfam" id="PF00008">
    <property type="entry name" value="EGF"/>
    <property type="match status" value="1"/>
</dbReference>
<dbReference type="Pfam" id="PF00024">
    <property type="entry name" value="PAN_1"/>
    <property type="match status" value="1"/>
</dbReference>
<proteinExistence type="predicted"/>
<dbReference type="Gene3D" id="2.10.25.10">
    <property type="entry name" value="Laminin"/>
    <property type="match status" value="1"/>
</dbReference>
<dbReference type="InterPro" id="IPR000742">
    <property type="entry name" value="EGF"/>
</dbReference>
<keyword evidence="5" id="KW-1185">Reference proteome</keyword>
<dbReference type="InterPro" id="IPR003609">
    <property type="entry name" value="Pan_app"/>
</dbReference>
<keyword evidence="1" id="KW-1015">Disulfide bond</keyword>
<dbReference type="SMART" id="SM00473">
    <property type="entry name" value="PAN_AP"/>
    <property type="match status" value="1"/>
</dbReference>
<dbReference type="PROSITE" id="PS50026">
    <property type="entry name" value="EGF_3"/>
    <property type="match status" value="1"/>
</dbReference>
<comment type="caution">
    <text evidence="4">The sequence shown here is derived from an EMBL/GenBank/DDBJ whole genome shotgun (WGS) entry which is preliminary data.</text>
</comment>
<accession>A0A9X0A791</accession>
<keyword evidence="1" id="KW-0245">EGF-like domain</keyword>
<dbReference type="SUPFAM" id="SSF57196">
    <property type="entry name" value="EGF/Laminin"/>
    <property type="match status" value="1"/>
</dbReference>
<comment type="caution">
    <text evidence="1">Lacks conserved residue(s) required for the propagation of feature annotation.</text>
</comment>
<evidence type="ECO:0000259" key="2">
    <source>
        <dbReference type="PROSITE" id="PS50026"/>
    </source>
</evidence>
<protein>
    <recommendedName>
        <fullName evidence="6">EGF-like domain-containing protein</fullName>
    </recommendedName>
</protein>
<evidence type="ECO:0000313" key="5">
    <source>
        <dbReference type="Proteomes" id="UP001163046"/>
    </source>
</evidence>
<dbReference type="AlphaFoldDB" id="A0A9X0A791"/>
<evidence type="ECO:0000259" key="3">
    <source>
        <dbReference type="PROSITE" id="PS50948"/>
    </source>
</evidence>
<sequence length="338" mass="38787">MIVAKFLINFLINVQPLWKFIEAKAHCHKGSCQKYTLVVYRDGELDSAFVDHVFRNSVTSSPVQCFNWCTDNCRCLSFNYKENHEGKYCELNEGSHFTNKSSLVHSPGSRYYNLRREHYLQGVTSCVGDVTCTNGCCRNNPCLNGGTCKEICEPTSVRYNCSCPVPFFGKRCEIHPRRSCQDYKAAGIKTSGLYTIEDDNSRTIEVYCDFHSEPGFAWNLVESFSLSKKDLFQSDVVFYDYSDSSAVSGDAPNWEAYLMKRHFLVWLRDHSTHWRATCRYNTDGTPSSVLHMVHTKLHEGKCCELNEGNHFTNKRFIVHSPGSSYYNLHRGYSAKVKF</sequence>
<dbReference type="OrthoDB" id="5965426at2759"/>
<feature type="domain" description="Apple" evidence="3">
    <location>
        <begin position="32"/>
        <end position="116"/>
    </location>
</feature>
<feature type="domain" description="EGF-like" evidence="2">
    <location>
        <begin position="137"/>
        <end position="173"/>
    </location>
</feature>
<dbReference type="EMBL" id="MU825396">
    <property type="protein sequence ID" value="KAJ7394731.1"/>
    <property type="molecule type" value="Genomic_DNA"/>
</dbReference>
<dbReference type="PROSITE" id="PS01186">
    <property type="entry name" value="EGF_2"/>
    <property type="match status" value="1"/>
</dbReference>
<dbReference type="SUPFAM" id="SSF56496">
    <property type="entry name" value="Fibrinogen C-terminal domain-like"/>
    <property type="match status" value="1"/>
</dbReference>
<dbReference type="InterPro" id="IPR036056">
    <property type="entry name" value="Fibrinogen-like_C"/>
</dbReference>
<feature type="disulfide bond" evidence="1">
    <location>
        <begin position="163"/>
        <end position="172"/>
    </location>
</feature>
<dbReference type="CDD" id="cd00054">
    <property type="entry name" value="EGF_CA"/>
    <property type="match status" value="1"/>
</dbReference>
<evidence type="ECO:0000256" key="1">
    <source>
        <dbReference type="PROSITE-ProRule" id="PRU00076"/>
    </source>
</evidence>
<dbReference type="PROSITE" id="PS00022">
    <property type="entry name" value="EGF_1"/>
    <property type="match status" value="1"/>
</dbReference>